<feature type="region of interest" description="Disordered" evidence="1">
    <location>
        <begin position="178"/>
        <end position="242"/>
    </location>
</feature>
<proteinExistence type="predicted"/>
<reference evidence="2" key="2">
    <citation type="journal article" date="2024" name="Plant">
        <title>Genomic evolution and insights into agronomic trait innovations of Sesamum species.</title>
        <authorList>
            <person name="Miao H."/>
            <person name="Wang L."/>
            <person name="Qu L."/>
            <person name="Liu H."/>
            <person name="Sun Y."/>
            <person name="Le M."/>
            <person name="Wang Q."/>
            <person name="Wei S."/>
            <person name="Zheng Y."/>
            <person name="Lin W."/>
            <person name="Duan Y."/>
            <person name="Cao H."/>
            <person name="Xiong S."/>
            <person name="Wang X."/>
            <person name="Wei L."/>
            <person name="Li C."/>
            <person name="Ma Q."/>
            <person name="Ju M."/>
            <person name="Zhao R."/>
            <person name="Li G."/>
            <person name="Mu C."/>
            <person name="Tian Q."/>
            <person name="Mei H."/>
            <person name="Zhang T."/>
            <person name="Gao T."/>
            <person name="Zhang H."/>
        </authorList>
    </citation>
    <scope>NUCLEOTIDE SEQUENCE</scope>
    <source>
        <strain evidence="2">3651</strain>
    </source>
</reference>
<sequence>MILSAGNRALCSSKRYERGYISGYFKLTFIVKINPSKLTSSRRQENLQKVEVRMKLLFRLRTWEEEIGKVKLKKMCQVQLMYLTRWMVNMGKLKGKLDNILAKVQSVLCCLCSLSLPPSRPLVALRARHWNFEPEDIKMTKTSSSKKQPKASLEGPVVEKEKPLKPKKVGSEIDEIFAGKKRKRPEKEKNAATEKPAKVSSINAKSHDKMRIVKNGKSKVSKENQFTDTPSRSRKKTADGLTIYTEEELGIGKPEAGGTPLCPFDCSCCF</sequence>
<accession>A0AAE1YAS5</accession>
<feature type="region of interest" description="Disordered" evidence="1">
    <location>
        <begin position="139"/>
        <end position="165"/>
    </location>
</feature>
<organism evidence="2 3">
    <name type="scientific">Sesamum alatum</name>
    <dbReference type="NCBI Taxonomy" id="300844"/>
    <lineage>
        <taxon>Eukaryota</taxon>
        <taxon>Viridiplantae</taxon>
        <taxon>Streptophyta</taxon>
        <taxon>Embryophyta</taxon>
        <taxon>Tracheophyta</taxon>
        <taxon>Spermatophyta</taxon>
        <taxon>Magnoliopsida</taxon>
        <taxon>eudicotyledons</taxon>
        <taxon>Gunneridae</taxon>
        <taxon>Pentapetalae</taxon>
        <taxon>asterids</taxon>
        <taxon>lamiids</taxon>
        <taxon>Lamiales</taxon>
        <taxon>Pedaliaceae</taxon>
        <taxon>Sesamum</taxon>
    </lineage>
</organism>
<dbReference type="Pfam" id="PF08576">
    <property type="entry name" value="DUF1764"/>
    <property type="match status" value="1"/>
</dbReference>
<keyword evidence="3" id="KW-1185">Reference proteome</keyword>
<dbReference type="PANTHER" id="PTHR34066">
    <property type="entry name" value="GROWTH FACTOR 2"/>
    <property type="match status" value="1"/>
</dbReference>
<evidence type="ECO:0000256" key="1">
    <source>
        <dbReference type="SAM" id="MobiDB-lite"/>
    </source>
</evidence>
<comment type="caution">
    <text evidence="2">The sequence shown here is derived from an EMBL/GenBank/DDBJ whole genome shotgun (WGS) entry which is preliminary data.</text>
</comment>
<evidence type="ECO:0000313" key="2">
    <source>
        <dbReference type="EMBL" id="KAK4426834.1"/>
    </source>
</evidence>
<name>A0AAE1YAS5_9LAMI</name>
<reference evidence="2" key="1">
    <citation type="submission" date="2020-06" db="EMBL/GenBank/DDBJ databases">
        <authorList>
            <person name="Li T."/>
            <person name="Hu X."/>
            <person name="Zhang T."/>
            <person name="Song X."/>
            <person name="Zhang H."/>
            <person name="Dai N."/>
            <person name="Sheng W."/>
            <person name="Hou X."/>
            <person name="Wei L."/>
        </authorList>
    </citation>
    <scope>NUCLEOTIDE SEQUENCE</scope>
    <source>
        <strain evidence="2">3651</strain>
        <tissue evidence="2">Leaf</tissue>
    </source>
</reference>
<dbReference type="PANTHER" id="PTHR34066:SF1">
    <property type="entry name" value="DUF1764 FAMILY PROTEIN"/>
    <property type="match status" value="1"/>
</dbReference>
<gene>
    <name evidence="2" type="ORF">Salat_1452100</name>
</gene>
<dbReference type="EMBL" id="JACGWO010000005">
    <property type="protein sequence ID" value="KAK4426834.1"/>
    <property type="molecule type" value="Genomic_DNA"/>
</dbReference>
<evidence type="ECO:0000313" key="3">
    <source>
        <dbReference type="Proteomes" id="UP001293254"/>
    </source>
</evidence>
<dbReference type="Proteomes" id="UP001293254">
    <property type="component" value="Unassembled WGS sequence"/>
</dbReference>
<protein>
    <submittedName>
        <fullName evidence="2">Uncharacterized protein</fullName>
    </submittedName>
</protein>
<dbReference type="AlphaFoldDB" id="A0AAE1YAS5"/>
<dbReference type="InterPro" id="IPR013885">
    <property type="entry name" value="DUF1764_euk"/>
</dbReference>
<feature type="compositionally biased region" description="Basic and acidic residues" evidence="1">
    <location>
        <begin position="185"/>
        <end position="197"/>
    </location>
</feature>